<dbReference type="OrthoDB" id="2281178at2759"/>
<dbReference type="GO" id="GO:0034450">
    <property type="term" value="F:ubiquitin-ubiquitin ligase activity"/>
    <property type="evidence" value="ECO:0007669"/>
    <property type="project" value="InterPro"/>
</dbReference>
<dbReference type="PANTHER" id="PTHR13931">
    <property type="entry name" value="UBIQUITINATION FACTOR E4"/>
    <property type="match status" value="1"/>
</dbReference>
<dbReference type="AlphaFoldDB" id="A0A9N9CML3"/>
<sequence length="384" mass="43329">MESLPTETVPEASPLTDAEKIRLKRLAKLQQNVGSNPAGTQSAVVQESSTTKVLPKKKPQPEIREPAEKKPVTTPPKPQPSVKSFEDWQNEVISKVLQITLDKSLAQKSPHQLIYLDSVVQELINENPGTSSFKLTKSILDNAIVARLSMNPDQMSDDVLLPQIPLFDYLLDCWKRAAEIKRNLVARSSKTLEQSVFNERIHVLDNLKSLIINYAELIIQYPEMFPQSRSFINLGPNQLVPKLTADVDAPERLPWDFIQEFVGRVDEEGFEEVFGPSLTGILAQMREKKISNGDYLRPLNTFLTLTEIKLFSSMLPKLRYWNPTGIAPRAFELMSLLGPFCRISAFPMDEPTIVENYFGNVQQLRQVDVDSAMLSLRIAVQGIQ</sequence>
<dbReference type="Proteomes" id="UP000789342">
    <property type="component" value="Unassembled WGS sequence"/>
</dbReference>
<evidence type="ECO:0000313" key="3">
    <source>
        <dbReference type="Proteomes" id="UP000789342"/>
    </source>
</evidence>
<reference evidence="2" key="1">
    <citation type="submission" date="2021-06" db="EMBL/GenBank/DDBJ databases">
        <authorList>
            <person name="Kallberg Y."/>
            <person name="Tangrot J."/>
            <person name="Rosling A."/>
        </authorList>
    </citation>
    <scope>NUCLEOTIDE SEQUENCE</scope>
    <source>
        <strain evidence="2">CL551</strain>
    </source>
</reference>
<feature type="compositionally biased region" description="Basic and acidic residues" evidence="1">
    <location>
        <begin position="59"/>
        <end position="71"/>
    </location>
</feature>
<name>A0A9N9CML3_9GLOM</name>
<dbReference type="EMBL" id="CAJVPV010006699">
    <property type="protein sequence ID" value="CAG8609005.1"/>
    <property type="molecule type" value="Genomic_DNA"/>
</dbReference>
<protein>
    <submittedName>
        <fullName evidence="2">12038_t:CDS:1</fullName>
    </submittedName>
</protein>
<feature type="non-terminal residue" evidence="2">
    <location>
        <position position="384"/>
    </location>
</feature>
<gene>
    <name evidence="2" type="ORF">AMORRO_LOCUS8131</name>
</gene>
<comment type="caution">
    <text evidence="2">The sequence shown here is derived from an EMBL/GenBank/DDBJ whole genome shotgun (WGS) entry which is preliminary data.</text>
</comment>
<dbReference type="GO" id="GO:0000209">
    <property type="term" value="P:protein polyubiquitination"/>
    <property type="evidence" value="ECO:0007669"/>
    <property type="project" value="TreeGrafter"/>
</dbReference>
<organism evidence="2 3">
    <name type="scientific">Acaulospora morrowiae</name>
    <dbReference type="NCBI Taxonomy" id="94023"/>
    <lineage>
        <taxon>Eukaryota</taxon>
        <taxon>Fungi</taxon>
        <taxon>Fungi incertae sedis</taxon>
        <taxon>Mucoromycota</taxon>
        <taxon>Glomeromycotina</taxon>
        <taxon>Glomeromycetes</taxon>
        <taxon>Diversisporales</taxon>
        <taxon>Acaulosporaceae</taxon>
        <taxon>Acaulospora</taxon>
    </lineage>
</organism>
<proteinExistence type="predicted"/>
<accession>A0A9N9CML3</accession>
<evidence type="ECO:0000313" key="2">
    <source>
        <dbReference type="EMBL" id="CAG8609005.1"/>
    </source>
</evidence>
<dbReference type="InterPro" id="IPR045132">
    <property type="entry name" value="UBE4"/>
</dbReference>
<dbReference type="GO" id="GO:0005634">
    <property type="term" value="C:nucleus"/>
    <property type="evidence" value="ECO:0007669"/>
    <property type="project" value="TreeGrafter"/>
</dbReference>
<keyword evidence="3" id="KW-1185">Reference proteome</keyword>
<dbReference type="GO" id="GO:0000151">
    <property type="term" value="C:ubiquitin ligase complex"/>
    <property type="evidence" value="ECO:0007669"/>
    <property type="project" value="InterPro"/>
</dbReference>
<evidence type="ECO:0000256" key="1">
    <source>
        <dbReference type="SAM" id="MobiDB-lite"/>
    </source>
</evidence>
<dbReference type="GO" id="GO:0036503">
    <property type="term" value="P:ERAD pathway"/>
    <property type="evidence" value="ECO:0007669"/>
    <property type="project" value="InterPro"/>
</dbReference>
<dbReference type="GO" id="GO:0005737">
    <property type="term" value="C:cytoplasm"/>
    <property type="evidence" value="ECO:0007669"/>
    <property type="project" value="TreeGrafter"/>
</dbReference>
<feature type="region of interest" description="Disordered" evidence="1">
    <location>
        <begin position="32"/>
        <end position="83"/>
    </location>
</feature>
<feature type="compositionally biased region" description="Polar residues" evidence="1">
    <location>
        <begin position="32"/>
        <end position="52"/>
    </location>
</feature>
<dbReference type="PANTHER" id="PTHR13931:SF2">
    <property type="entry name" value="UBIQUITIN CONJUGATION FACTOR E4 B"/>
    <property type="match status" value="1"/>
</dbReference>